<name>A0A0M0KA60_9EUKA</name>
<keyword evidence="1" id="KW-0732">Signal</keyword>
<evidence type="ECO:0000313" key="2">
    <source>
        <dbReference type="EMBL" id="KOO35720.1"/>
    </source>
</evidence>
<dbReference type="Pfam" id="PF10142">
    <property type="entry name" value="PhoPQ_related"/>
    <property type="match status" value="1"/>
</dbReference>
<sequence>MPMKPLFLQSLLLAAATAKNAIDEYVETPEPAFKWFDTGARVKTLGGTAHILNVTSLQWMTEAEAVGPTGALWTHQVAVVVPNGPVRHTLALSVMTGGCNEGPPKPPAPNDEYLALAAALGNRTGAIAVVIYQIPNCHIVYPSDPRKVPRSEDAMIAWAWNQFLTRPEHNPMWLPRFPMVKAGFQCMKAVEQYTAKFGLASIDGWAVGGASKRGWTTWMVGATECESCVTIRALFPLVPIVPNLLQSVHLQRQSLGGLTFAFRDYLDADINKYMDLPIFDLLLDYVDPVSPRYAKQLARLPKFAICSSDDEFMQFDWTALNNSWTTAMPGESHLLIAPNSEHSLATAIPEVLESVLAFVDSVASGAPTTARPTFSVLKDKVTGTITVTVPTGAPVPSKVYFRTGQTASERRDFRWVRMANNETGECSVAHGEVPLAPMEGGGNCLVPRFWAKDALEPHRSSQGAFTYTATPPMPTKPGHFVGYYIELFFPSLAAHASYMFSTPGYVWPDTLPFPDCNFSTCPANLL</sequence>
<dbReference type="SUPFAM" id="SSF53474">
    <property type="entry name" value="alpha/beta-Hydrolases"/>
    <property type="match status" value="1"/>
</dbReference>
<feature type="chain" id="PRO_5005602507" evidence="1">
    <location>
        <begin position="19"/>
        <end position="526"/>
    </location>
</feature>
<dbReference type="Gene3D" id="3.40.50.1820">
    <property type="entry name" value="alpha/beta hydrolase"/>
    <property type="match status" value="1"/>
</dbReference>
<dbReference type="PANTHER" id="PTHR31497:SF0">
    <property type="entry name" value="AUTOCRINE PROLIFERATION REPRESSOR PROTEIN A"/>
    <property type="match status" value="1"/>
</dbReference>
<dbReference type="InterPro" id="IPR009199">
    <property type="entry name" value="PhoPQ-act_pathogen-rel_PqaA"/>
</dbReference>
<keyword evidence="3" id="KW-1185">Reference proteome</keyword>
<dbReference type="EMBL" id="JWZX01000777">
    <property type="protein sequence ID" value="KOO35720.1"/>
    <property type="molecule type" value="Genomic_DNA"/>
</dbReference>
<feature type="signal peptide" evidence="1">
    <location>
        <begin position="1"/>
        <end position="18"/>
    </location>
</feature>
<dbReference type="Proteomes" id="UP000037460">
    <property type="component" value="Unassembled WGS sequence"/>
</dbReference>
<organism evidence="2 3">
    <name type="scientific">Chrysochromulina tobinii</name>
    <dbReference type="NCBI Taxonomy" id="1460289"/>
    <lineage>
        <taxon>Eukaryota</taxon>
        <taxon>Haptista</taxon>
        <taxon>Haptophyta</taxon>
        <taxon>Prymnesiophyceae</taxon>
        <taxon>Prymnesiales</taxon>
        <taxon>Chrysochromulinaceae</taxon>
        <taxon>Chrysochromulina</taxon>
    </lineage>
</organism>
<proteinExistence type="predicted"/>
<dbReference type="OrthoDB" id="2020799at2759"/>
<protein>
    <submittedName>
        <fullName evidence="2">PhoPQ-activated pathogenicity-related protein</fullName>
    </submittedName>
</protein>
<dbReference type="InterPro" id="IPR029058">
    <property type="entry name" value="AB_hydrolase_fold"/>
</dbReference>
<comment type="caution">
    <text evidence="2">The sequence shown here is derived from an EMBL/GenBank/DDBJ whole genome shotgun (WGS) entry which is preliminary data.</text>
</comment>
<evidence type="ECO:0000256" key="1">
    <source>
        <dbReference type="SAM" id="SignalP"/>
    </source>
</evidence>
<reference evidence="3" key="1">
    <citation type="journal article" date="2015" name="PLoS Genet.">
        <title>Genome Sequence and Transcriptome Analyses of Chrysochromulina tobin: Metabolic Tools for Enhanced Algal Fitness in the Prominent Order Prymnesiales (Haptophyceae).</title>
        <authorList>
            <person name="Hovde B.T."/>
            <person name="Deodato C.R."/>
            <person name="Hunsperger H.M."/>
            <person name="Ryken S.A."/>
            <person name="Yost W."/>
            <person name="Jha R.K."/>
            <person name="Patterson J."/>
            <person name="Monnat R.J. Jr."/>
            <person name="Barlow S.B."/>
            <person name="Starkenburg S.R."/>
            <person name="Cattolico R.A."/>
        </authorList>
    </citation>
    <scope>NUCLEOTIDE SEQUENCE</scope>
    <source>
        <strain evidence="3">CCMP291</strain>
    </source>
</reference>
<evidence type="ECO:0000313" key="3">
    <source>
        <dbReference type="Proteomes" id="UP000037460"/>
    </source>
</evidence>
<dbReference type="AlphaFoldDB" id="A0A0M0KA60"/>
<dbReference type="PANTHER" id="PTHR31497">
    <property type="entry name" value="AUTOCRINE PROLIFERATION REPRESSOR PROTEIN A"/>
    <property type="match status" value="1"/>
</dbReference>
<accession>A0A0M0KA60</accession>
<gene>
    <name evidence="2" type="ORF">Ctob_009415</name>
</gene>